<evidence type="ECO:0000313" key="3">
    <source>
        <dbReference type="Proteomes" id="UP000507470"/>
    </source>
</evidence>
<feature type="compositionally biased region" description="Polar residues" evidence="1">
    <location>
        <begin position="100"/>
        <end position="112"/>
    </location>
</feature>
<accession>A0A6J8CKT0</accession>
<feature type="compositionally biased region" description="Acidic residues" evidence="1">
    <location>
        <begin position="524"/>
        <end position="534"/>
    </location>
</feature>
<feature type="compositionally biased region" description="Polar residues" evidence="1">
    <location>
        <begin position="482"/>
        <end position="498"/>
    </location>
</feature>
<dbReference type="AlphaFoldDB" id="A0A6J8CKT0"/>
<evidence type="ECO:0000313" key="2">
    <source>
        <dbReference type="EMBL" id="CAC5395480.1"/>
    </source>
</evidence>
<keyword evidence="3" id="KW-1185">Reference proteome</keyword>
<feature type="region of interest" description="Disordered" evidence="1">
    <location>
        <begin position="480"/>
        <end position="534"/>
    </location>
</feature>
<dbReference type="Proteomes" id="UP000507470">
    <property type="component" value="Unassembled WGS sequence"/>
</dbReference>
<reference evidence="2 3" key="1">
    <citation type="submission" date="2020-06" db="EMBL/GenBank/DDBJ databases">
        <authorList>
            <person name="Li R."/>
            <person name="Bekaert M."/>
        </authorList>
    </citation>
    <scope>NUCLEOTIDE SEQUENCE [LARGE SCALE GENOMIC DNA]</scope>
    <source>
        <strain evidence="3">wild</strain>
    </source>
</reference>
<name>A0A6J8CKT0_MYTCO</name>
<proteinExistence type="predicted"/>
<gene>
    <name evidence="2" type="ORF">MCOR_30150</name>
</gene>
<sequence length="534" mass="61825">MDLSQLKVQSFFISFYQKLWGLFVTTKIFVHPDIEIVQEGDNIGCFTYTDGEGRSKIKINLPVNALLEYLIKTENRTEFKAFFSYYTSVSRNNGNRGSNQKPASQSSNKSCQTNTDNLNYEFLKMYDQWSDFTYRGEGYSLLEGNPEYEGPFYHGLRVEIKSHSKKKFVFDGHAAILESVTFTSDAPLQERDTCIIFSWKNNLYSPSAIRKIIIENETDGDSFDIMLFSEREGKLRIETLSDVFTDTAFQVAKNLQNLNDGRQIRKLKDVLLLLDPVDQRIQITNFNKPSNTQQKREMKENNNIRANYKSNVEQQRSKSIKAGNIDEQYGLSKIQKCDRTFQERVIIIQKKTKNTNLNITDTYFEKPLPEKTKTNVQSHGIFPTKMKNSKVKTQTKHPEWKIYLRPGEDDIRNLVSDYFGDDMIRQAVYGMLGHDVDRRYKASFERPNVPWPSMHPLLPYKLRFLDDDVDHNRTRCDHFTGDFNTQQQDNHSSATEQGDSCEESECGGSLEISDENHLNITSTDENDSDCDQSN</sequence>
<protein>
    <submittedName>
        <fullName evidence="2">Uncharacterized protein</fullName>
    </submittedName>
</protein>
<evidence type="ECO:0000256" key="1">
    <source>
        <dbReference type="SAM" id="MobiDB-lite"/>
    </source>
</evidence>
<dbReference type="EMBL" id="CACVKT020005515">
    <property type="protein sequence ID" value="CAC5395480.1"/>
    <property type="molecule type" value="Genomic_DNA"/>
</dbReference>
<organism evidence="2 3">
    <name type="scientific">Mytilus coruscus</name>
    <name type="common">Sea mussel</name>
    <dbReference type="NCBI Taxonomy" id="42192"/>
    <lineage>
        <taxon>Eukaryota</taxon>
        <taxon>Metazoa</taxon>
        <taxon>Spiralia</taxon>
        <taxon>Lophotrochozoa</taxon>
        <taxon>Mollusca</taxon>
        <taxon>Bivalvia</taxon>
        <taxon>Autobranchia</taxon>
        <taxon>Pteriomorphia</taxon>
        <taxon>Mytilida</taxon>
        <taxon>Mytiloidea</taxon>
        <taxon>Mytilidae</taxon>
        <taxon>Mytilinae</taxon>
        <taxon>Mytilus</taxon>
    </lineage>
</organism>
<dbReference type="OrthoDB" id="6110709at2759"/>
<feature type="region of interest" description="Disordered" evidence="1">
    <location>
        <begin position="93"/>
        <end position="112"/>
    </location>
</feature>